<dbReference type="Proteomes" id="UP000492821">
    <property type="component" value="Unassembled WGS sequence"/>
</dbReference>
<dbReference type="SFLD" id="SFLDG01121">
    <property type="entry name" value="Diphthamide_biosynthesis"/>
    <property type="match status" value="1"/>
</dbReference>
<keyword evidence="6 8" id="KW-0408">Iron</keyword>
<dbReference type="AlphaFoldDB" id="A0A7E4VTG7"/>
<evidence type="ECO:0000313" key="9">
    <source>
        <dbReference type="Proteomes" id="UP000492821"/>
    </source>
</evidence>
<dbReference type="PANTHER" id="PTHR10762:SF2">
    <property type="entry name" value="2-(3-AMINO-3-CARBOXYPROPYL)HISTIDINE SYNTHASE SUBUNIT 2"/>
    <property type="match status" value="1"/>
</dbReference>
<dbReference type="InterPro" id="IPR042265">
    <property type="entry name" value="DPH1/DPH2_3"/>
</dbReference>
<evidence type="ECO:0000256" key="2">
    <source>
        <dbReference type="ARBA" id="ARBA00005156"/>
    </source>
</evidence>
<dbReference type="Gene3D" id="3.40.50.11860">
    <property type="entry name" value="Diphthamide synthesis DPH1/DPH2 domain 3"/>
    <property type="match status" value="1"/>
</dbReference>
<evidence type="ECO:0000256" key="4">
    <source>
        <dbReference type="ARBA" id="ARBA00021914"/>
    </source>
</evidence>
<sequence length="480" mass="52517">MTSAEPPPSGAFFTADHVDAAPEAVLETTANIDLDPNSTAFSDFFEISKITAWIREHSFTRVALQLPDDFLRYTVPLVTQLEDALEGVKTFILADTSYRSCCVDAVAAEHARCDALVHFGEACLSAPTNDIPVLFVFGKLSVDLSNFEAELAEVKDKIDLGLEMVLLFEPGYSGVSESLSSTVSKTYPEIKLTVCQMGQNSPSEVTSLGRVLPSGWDATQSATLLFIGNASSALLPIWQLTHPRFIQVIHYSPFEKTIAVDSPQSMRGLRKRLFLIEKLRDANVVGLVVGTLGVGQVREAIARIRELCKVAQKKLYVLSIGKVNEAKLSNFANDIDAFILLSCPFGIFLDAGQFFKPVVSLFEAEIALNPCKDWYAAGGWTAQFAEFVNDKIGEQDFDAVDVSLISGRIRATNITEDQTGPDGDAAKQLLEYGASNYFANRTWKGLDNTYIEEDMTLNDGLKGVAMEYKSEPPKPEGSNC</sequence>
<evidence type="ECO:0000313" key="10">
    <source>
        <dbReference type="WBParaSite" id="Pan_g3108.t1"/>
    </source>
</evidence>
<reference evidence="10" key="2">
    <citation type="submission" date="2020-10" db="UniProtKB">
        <authorList>
            <consortium name="WormBaseParasite"/>
        </authorList>
    </citation>
    <scope>IDENTIFICATION</scope>
</reference>
<name>A0A7E4VTG7_PANRE</name>
<dbReference type="InterPro" id="IPR010014">
    <property type="entry name" value="DHP2"/>
</dbReference>
<dbReference type="GO" id="GO:0017183">
    <property type="term" value="P:protein histidyl modification to diphthamide"/>
    <property type="evidence" value="ECO:0007669"/>
    <property type="project" value="UniProtKB-UniPathway"/>
</dbReference>
<dbReference type="InterPro" id="IPR042263">
    <property type="entry name" value="DPH1/DPH2_1"/>
</dbReference>
<dbReference type="NCBIfam" id="TIGR00322">
    <property type="entry name" value="diphth2_R"/>
    <property type="match status" value="1"/>
</dbReference>
<protein>
    <recommendedName>
        <fullName evidence="4 8">2-(3-amino-3-carboxypropyl)histidine synthase subunit 2</fullName>
    </recommendedName>
</protein>
<evidence type="ECO:0000256" key="5">
    <source>
        <dbReference type="ARBA" id="ARBA00022723"/>
    </source>
</evidence>
<dbReference type="InterPro" id="IPR016435">
    <property type="entry name" value="DPH1/DPH2"/>
</dbReference>
<evidence type="ECO:0000256" key="3">
    <source>
        <dbReference type="ARBA" id="ARBA00006179"/>
    </source>
</evidence>
<comment type="function">
    <text evidence="8">Required for the first step of diphthamide biosynthesis, a post-translational modification of histidine which occurs in elongation factor 2. DPH1 and DPH2 transfer a 3-amino-3-carboxypropyl (ACP) group from S-adenosyl-L-methionine (SAM) to a histidine residue, the reaction is assisted by a reduction system comprising DPH3 and a NADH-dependent reductase. Facilitates the reduction of the catalytic iron-sulfur cluster found in the DPH1 subunit.</text>
</comment>
<dbReference type="FunFam" id="3.40.50.11860:FF:000001">
    <property type="entry name" value="2-(3-amino-3-carboxypropyl)histidine synthase subunit 2"/>
    <property type="match status" value="1"/>
</dbReference>
<comment type="similarity">
    <text evidence="3 8">Belongs to the DPH1/DPH2 family. DPH2 subfamily.</text>
</comment>
<evidence type="ECO:0000256" key="1">
    <source>
        <dbReference type="ARBA" id="ARBA00001966"/>
    </source>
</evidence>
<keyword evidence="9" id="KW-1185">Reference proteome</keyword>
<dbReference type="GO" id="GO:0046872">
    <property type="term" value="F:metal ion binding"/>
    <property type="evidence" value="ECO:0007669"/>
    <property type="project" value="UniProtKB-KW"/>
</dbReference>
<dbReference type="WBParaSite" id="Pan_g3108.t1">
    <property type="protein sequence ID" value="Pan_g3108.t1"/>
    <property type="gene ID" value="Pan_g3108"/>
</dbReference>
<keyword evidence="5 8" id="KW-0479">Metal-binding</keyword>
<comment type="cofactor">
    <cofactor evidence="1">
        <name>[4Fe-4S] cluster</name>
        <dbReference type="ChEBI" id="CHEBI:49883"/>
    </cofactor>
</comment>
<evidence type="ECO:0000256" key="8">
    <source>
        <dbReference type="RuleBase" id="RU364133"/>
    </source>
</evidence>
<comment type="pathway">
    <text evidence="2 8">Protein modification; peptidyl-diphthamide biosynthesis.</text>
</comment>
<reference evidence="9" key="1">
    <citation type="journal article" date="2013" name="Genetics">
        <title>The draft genome and transcriptome of Panagrellus redivivus are shaped by the harsh demands of a free-living lifestyle.</title>
        <authorList>
            <person name="Srinivasan J."/>
            <person name="Dillman A.R."/>
            <person name="Macchietto M.G."/>
            <person name="Heikkinen L."/>
            <person name="Lakso M."/>
            <person name="Fracchia K.M."/>
            <person name="Antoshechkin I."/>
            <person name="Mortazavi A."/>
            <person name="Wong G."/>
            <person name="Sternberg P.W."/>
        </authorList>
    </citation>
    <scope>NUCLEOTIDE SEQUENCE [LARGE SCALE GENOMIC DNA]</scope>
    <source>
        <strain evidence="9">MT8872</strain>
    </source>
</reference>
<proteinExistence type="inferred from homology"/>
<dbReference type="SFLD" id="SFLDS00032">
    <property type="entry name" value="Radical_SAM_3-amino-3-carboxyp"/>
    <property type="match status" value="1"/>
</dbReference>
<dbReference type="NCBIfam" id="TIGR00272">
    <property type="entry name" value="DPH2"/>
    <property type="match status" value="1"/>
</dbReference>
<dbReference type="GO" id="GO:0051536">
    <property type="term" value="F:iron-sulfur cluster binding"/>
    <property type="evidence" value="ECO:0007669"/>
    <property type="project" value="UniProtKB-KW"/>
</dbReference>
<dbReference type="Pfam" id="PF01866">
    <property type="entry name" value="Diphthamide_syn"/>
    <property type="match status" value="1"/>
</dbReference>
<dbReference type="Gene3D" id="3.40.50.11840">
    <property type="entry name" value="Diphthamide synthesis DPH1/DPH2 domain 1"/>
    <property type="match status" value="1"/>
</dbReference>
<evidence type="ECO:0000256" key="6">
    <source>
        <dbReference type="ARBA" id="ARBA00023004"/>
    </source>
</evidence>
<dbReference type="UniPathway" id="UPA00559"/>
<keyword evidence="7 8" id="KW-0411">Iron-sulfur</keyword>
<organism evidence="9 10">
    <name type="scientific">Panagrellus redivivus</name>
    <name type="common">Microworm</name>
    <dbReference type="NCBI Taxonomy" id="6233"/>
    <lineage>
        <taxon>Eukaryota</taxon>
        <taxon>Metazoa</taxon>
        <taxon>Ecdysozoa</taxon>
        <taxon>Nematoda</taxon>
        <taxon>Chromadorea</taxon>
        <taxon>Rhabditida</taxon>
        <taxon>Tylenchina</taxon>
        <taxon>Panagrolaimomorpha</taxon>
        <taxon>Panagrolaimoidea</taxon>
        <taxon>Panagrolaimidae</taxon>
        <taxon>Panagrellus</taxon>
    </lineage>
</organism>
<evidence type="ECO:0000256" key="7">
    <source>
        <dbReference type="ARBA" id="ARBA00023014"/>
    </source>
</evidence>
<accession>A0A7E4VTG7</accession>
<dbReference type="GO" id="GO:0090560">
    <property type="term" value="F:2-(3-amino-3-carboxypropyl)histidine synthase activity"/>
    <property type="evidence" value="ECO:0007669"/>
    <property type="project" value="InterPro"/>
</dbReference>
<dbReference type="PANTHER" id="PTHR10762">
    <property type="entry name" value="DIPHTHAMIDE BIOSYNTHESIS PROTEIN"/>
    <property type="match status" value="1"/>
</dbReference>